<evidence type="ECO:0000313" key="4">
    <source>
        <dbReference type="EMBL" id="EHR52436.1"/>
    </source>
</evidence>
<accession>H5X7T6</accession>
<dbReference type="Gene3D" id="3.40.640.10">
    <property type="entry name" value="Type I PLP-dependent aspartate aminotransferase-like (Major domain)"/>
    <property type="match status" value="1"/>
</dbReference>
<dbReference type="GO" id="GO:0008483">
    <property type="term" value="F:transaminase activity"/>
    <property type="evidence" value="ECO:0007669"/>
    <property type="project" value="UniProtKB-KW"/>
</dbReference>
<protein>
    <submittedName>
        <fullName evidence="4">Adenosylmethionine-8-amino-7-oxononanoate aminotransferase</fullName>
    </submittedName>
</protein>
<evidence type="ECO:0000256" key="1">
    <source>
        <dbReference type="ARBA" id="ARBA00008954"/>
    </source>
</evidence>
<dbReference type="Gene3D" id="3.90.1150.10">
    <property type="entry name" value="Aspartate Aminotransferase, domain 1"/>
    <property type="match status" value="1"/>
</dbReference>
<dbReference type="STRING" id="882083.SacmaDRAFT_4244"/>
<evidence type="ECO:0000256" key="2">
    <source>
        <dbReference type="ARBA" id="ARBA00022898"/>
    </source>
</evidence>
<dbReference type="SUPFAM" id="SSF53383">
    <property type="entry name" value="PLP-dependent transferases"/>
    <property type="match status" value="1"/>
</dbReference>
<dbReference type="InterPro" id="IPR049704">
    <property type="entry name" value="Aminotrans_3_PPA_site"/>
</dbReference>
<evidence type="ECO:0000256" key="3">
    <source>
        <dbReference type="RuleBase" id="RU003560"/>
    </source>
</evidence>
<dbReference type="InterPro" id="IPR015424">
    <property type="entry name" value="PyrdxlP-dep_Trfase"/>
</dbReference>
<keyword evidence="4" id="KW-0808">Transferase</keyword>
<dbReference type="CDD" id="cd00610">
    <property type="entry name" value="OAT_like"/>
    <property type="match status" value="1"/>
</dbReference>
<dbReference type="EMBL" id="CM001439">
    <property type="protein sequence ID" value="EHR52436.1"/>
    <property type="molecule type" value="Genomic_DNA"/>
</dbReference>
<dbReference type="AlphaFoldDB" id="H5X7T6"/>
<dbReference type="RefSeq" id="WP_009155814.1">
    <property type="nucleotide sequence ID" value="NZ_CM001439.1"/>
</dbReference>
<dbReference type="PANTHER" id="PTHR43094:SF1">
    <property type="entry name" value="AMINOTRANSFERASE CLASS-III"/>
    <property type="match status" value="1"/>
</dbReference>
<comment type="similarity">
    <text evidence="1 3">Belongs to the class-III pyridoxal-phosphate-dependent aminotransferase family.</text>
</comment>
<dbReference type="PROSITE" id="PS00600">
    <property type="entry name" value="AA_TRANSFER_CLASS_3"/>
    <property type="match status" value="1"/>
</dbReference>
<keyword evidence="5" id="KW-1185">Reference proteome</keyword>
<sequence>MNHTRDAGHARTRDRQHVWHPWSPLSADRSELLLSHGAGSVVWDVDGKDYLDASSLNTTCGYARPEVEAAITAQVRQLHQFDLSLGSHEPAGLLAERLAAHLPPDMAKTLFVNSGSEGMEAAALITADYWSNVGKPRHRFVSFARGYHGSTLLTRSLSGLPRVDHGFGAVLDVIKIDLPLSPIRMAGPEALDPLVVAFERAFGDDEDDWPAAVVVEPVLNVGGGVVLPEGFLRELRRLCDRTGTLLVLDEVFTAYGRTGRMYAFQHEDATPDILVGSKALAGGYLPIGAVSVHRRIHDSFRDEPNIGGVRYGHTTSGHPVSCAAALATLDVVEKENLVARAGSLGKDLLDRLGPLAGRHEVVDVRGRGLIVVVELSTWDAAARLVERAKENGLLLRQPGEAVIVSPPLTASDDEIAAMADRLERSAAEAAEPAP</sequence>
<dbReference type="PANTHER" id="PTHR43094">
    <property type="entry name" value="AMINOTRANSFERASE"/>
    <property type="match status" value="1"/>
</dbReference>
<keyword evidence="2 3" id="KW-0663">Pyridoxal phosphate</keyword>
<dbReference type="GO" id="GO:0030170">
    <property type="term" value="F:pyridoxal phosphate binding"/>
    <property type="evidence" value="ECO:0007669"/>
    <property type="project" value="InterPro"/>
</dbReference>
<dbReference type="InterPro" id="IPR015421">
    <property type="entry name" value="PyrdxlP-dep_Trfase_major"/>
</dbReference>
<dbReference type="HOGENOM" id="CLU_016922_4_3_11"/>
<dbReference type="eggNOG" id="COG0161">
    <property type="taxonomic scope" value="Bacteria"/>
</dbReference>
<dbReference type="InterPro" id="IPR005814">
    <property type="entry name" value="Aminotrans_3"/>
</dbReference>
<dbReference type="InterPro" id="IPR015422">
    <property type="entry name" value="PyrdxlP-dep_Trfase_small"/>
</dbReference>
<reference evidence="4 5" key="1">
    <citation type="journal article" date="2012" name="Stand. Genomic Sci.">
        <title>Genome sequence of the ocean sediment bacterium Saccharomonospora marina type strain (XMU15(T)).</title>
        <authorList>
            <person name="Klenk H.P."/>
            <person name="Lu M."/>
            <person name="Lucas S."/>
            <person name="Lapidus A."/>
            <person name="Copeland A."/>
            <person name="Pitluck S."/>
            <person name="Goodwin L.A."/>
            <person name="Han C."/>
            <person name="Tapia R."/>
            <person name="Brambilla E.M."/>
            <person name="Potter G."/>
            <person name="Land M."/>
            <person name="Ivanova N."/>
            <person name="Rohde M."/>
            <person name="Goker M."/>
            <person name="Detter J.C."/>
            <person name="Li W.J."/>
            <person name="Kyrpides N.C."/>
            <person name="Woyke T."/>
        </authorList>
    </citation>
    <scope>NUCLEOTIDE SEQUENCE [LARGE SCALE GENOMIC DNA]</scope>
    <source>
        <strain evidence="4 5">XMU15</strain>
    </source>
</reference>
<dbReference type="Pfam" id="PF00202">
    <property type="entry name" value="Aminotran_3"/>
    <property type="match status" value="1"/>
</dbReference>
<dbReference type="Proteomes" id="UP000004926">
    <property type="component" value="Chromosome"/>
</dbReference>
<gene>
    <name evidence="4" type="ORF">SacmaDRAFT_4244</name>
</gene>
<name>H5X7T6_9PSEU</name>
<proteinExistence type="inferred from homology"/>
<keyword evidence="4" id="KW-0032">Aminotransferase</keyword>
<organism evidence="4 5">
    <name type="scientific">Saccharomonospora marina XMU15</name>
    <dbReference type="NCBI Taxonomy" id="882083"/>
    <lineage>
        <taxon>Bacteria</taxon>
        <taxon>Bacillati</taxon>
        <taxon>Actinomycetota</taxon>
        <taxon>Actinomycetes</taxon>
        <taxon>Pseudonocardiales</taxon>
        <taxon>Pseudonocardiaceae</taxon>
        <taxon>Saccharomonospora</taxon>
    </lineage>
</organism>
<evidence type="ECO:0000313" key="5">
    <source>
        <dbReference type="Proteomes" id="UP000004926"/>
    </source>
</evidence>
<dbReference type="OrthoDB" id="9801834at2"/>